<name>A0A1F6N3G8_9BACT</name>
<evidence type="ECO:0000259" key="2">
    <source>
        <dbReference type="PROSITE" id="PS50102"/>
    </source>
</evidence>
<reference evidence="3 4" key="1">
    <citation type="journal article" date="2016" name="Nat. Commun.">
        <title>Thousands of microbial genomes shed light on interconnected biogeochemical processes in an aquifer system.</title>
        <authorList>
            <person name="Anantharaman K."/>
            <person name="Brown C.T."/>
            <person name="Hug L.A."/>
            <person name="Sharon I."/>
            <person name="Castelle C.J."/>
            <person name="Probst A.J."/>
            <person name="Thomas B.C."/>
            <person name="Singh A."/>
            <person name="Wilkins M.J."/>
            <person name="Karaoz U."/>
            <person name="Brodie E.L."/>
            <person name="Williams K.H."/>
            <person name="Hubbard S.S."/>
            <person name="Banfield J.F."/>
        </authorList>
    </citation>
    <scope>NUCLEOTIDE SEQUENCE [LARGE SCALE GENOMIC DNA]</scope>
</reference>
<feature type="domain" description="RRM" evidence="2">
    <location>
        <begin position="3"/>
        <end position="81"/>
    </location>
</feature>
<dbReference type="GO" id="GO:0003723">
    <property type="term" value="F:RNA binding"/>
    <property type="evidence" value="ECO:0007669"/>
    <property type="project" value="UniProtKB-KW"/>
</dbReference>
<dbReference type="InterPro" id="IPR048289">
    <property type="entry name" value="RRM2_NsCP33-like"/>
</dbReference>
<proteinExistence type="predicted"/>
<dbReference type="InterPro" id="IPR035979">
    <property type="entry name" value="RBD_domain_sf"/>
</dbReference>
<dbReference type="CDD" id="cd21608">
    <property type="entry name" value="RRM2_NsCP33_like"/>
    <property type="match status" value="1"/>
</dbReference>
<dbReference type="Pfam" id="PF00076">
    <property type="entry name" value="RRM_1"/>
    <property type="match status" value="1"/>
</dbReference>
<dbReference type="InterPro" id="IPR000504">
    <property type="entry name" value="RRM_dom"/>
</dbReference>
<dbReference type="Proteomes" id="UP000177040">
    <property type="component" value="Unassembled WGS sequence"/>
</dbReference>
<dbReference type="EMBL" id="MFQH01000015">
    <property type="protein sequence ID" value="OGH78250.1"/>
    <property type="molecule type" value="Genomic_DNA"/>
</dbReference>
<dbReference type="PROSITE" id="PS50102">
    <property type="entry name" value="RRM"/>
    <property type="match status" value="1"/>
</dbReference>
<evidence type="ECO:0000313" key="4">
    <source>
        <dbReference type="Proteomes" id="UP000177040"/>
    </source>
</evidence>
<evidence type="ECO:0000256" key="1">
    <source>
        <dbReference type="ARBA" id="ARBA00022884"/>
    </source>
</evidence>
<accession>A0A1F6N3G8</accession>
<dbReference type="InterPro" id="IPR052462">
    <property type="entry name" value="SLIRP/GR-RBP-like"/>
</dbReference>
<dbReference type="Gene3D" id="3.30.70.330">
    <property type="match status" value="1"/>
</dbReference>
<dbReference type="AlphaFoldDB" id="A0A1F6N3G8"/>
<sequence length="93" mass="10274">MSQTLYVGNVSYQSTDESLATAFGQAGTVVSAKIVMDKFTGRSRGFAFVDMDTAESAQKAIDLLNGKDLDGRELRVSLARPKEDRPPRRDFRN</sequence>
<dbReference type="SUPFAM" id="SSF54928">
    <property type="entry name" value="RNA-binding domain, RBD"/>
    <property type="match status" value="1"/>
</dbReference>
<organism evidence="3 4">
    <name type="scientific">Candidatus Magasanikbacteria bacterium RIFCSPLOWO2_01_FULL_40_15</name>
    <dbReference type="NCBI Taxonomy" id="1798686"/>
    <lineage>
        <taxon>Bacteria</taxon>
        <taxon>Candidatus Magasanikiibacteriota</taxon>
    </lineage>
</organism>
<keyword evidence="1" id="KW-0694">RNA-binding</keyword>
<evidence type="ECO:0000313" key="3">
    <source>
        <dbReference type="EMBL" id="OGH78250.1"/>
    </source>
</evidence>
<dbReference type="PANTHER" id="PTHR48027">
    <property type="entry name" value="HETEROGENEOUS NUCLEAR RIBONUCLEOPROTEIN 87F-RELATED"/>
    <property type="match status" value="1"/>
</dbReference>
<dbReference type="InterPro" id="IPR012677">
    <property type="entry name" value="Nucleotide-bd_a/b_plait_sf"/>
</dbReference>
<protein>
    <submittedName>
        <fullName evidence="3">RNA-binding protein</fullName>
    </submittedName>
</protein>
<gene>
    <name evidence="3" type="ORF">A2983_02250</name>
</gene>
<comment type="caution">
    <text evidence="3">The sequence shown here is derived from an EMBL/GenBank/DDBJ whole genome shotgun (WGS) entry which is preliminary data.</text>
</comment>
<dbReference type="SMART" id="SM00360">
    <property type="entry name" value="RRM"/>
    <property type="match status" value="1"/>
</dbReference>